<dbReference type="PANTHER" id="PTHR23088:SF27">
    <property type="entry name" value="DEAMINATED GLUTATHIONE AMIDASE"/>
    <property type="match status" value="1"/>
</dbReference>
<comment type="similarity">
    <text evidence="1">Belongs to the carbon-nitrogen hydrolase superfamily. NIT1/NIT2 family.</text>
</comment>
<evidence type="ECO:0000313" key="4">
    <source>
        <dbReference type="Proteomes" id="UP001162834"/>
    </source>
</evidence>
<proteinExistence type="inferred from homology"/>
<dbReference type="Gene3D" id="3.60.110.10">
    <property type="entry name" value="Carbon-nitrogen hydrolase"/>
    <property type="match status" value="1"/>
</dbReference>
<evidence type="ECO:0000313" key="3">
    <source>
        <dbReference type="EMBL" id="UGS38311.1"/>
    </source>
</evidence>
<dbReference type="PANTHER" id="PTHR23088">
    <property type="entry name" value="NITRILASE-RELATED"/>
    <property type="match status" value="1"/>
</dbReference>
<dbReference type="SUPFAM" id="SSF56317">
    <property type="entry name" value="Carbon-nitrogen hydrolase"/>
    <property type="match status" value="1"/>
</dbReference>
<dbReference type="InterPro" id="IPR036526">
    <property type="entry name" value="C-N_Hydrolase_sf"/>
</dbReference>
<keyword evidence="3" id="KW-0378">Hydrolase</keyword>
<feature type="domain" description="CN hydrolase" evidence="2">
    <location>
        <begin position="2"/>
        <end position="257"/>
    </location>
</feature>
<dbReference type="InterPro" id="IPR003010">
    <property type="entry name" value="C-N_Hydrolase"/>
</dbReference>
<dbReference type="Pfam" id="PF00795">
    <property type="entry name" value="CN_hydrolase"/>
    <property type="match status" value="1"/>
</dbReference>
<dbReference type="EC" id="3.5.1.128" evidence="3"/>
<protein>
    <submittedName>
        <fullName evidence="3">Deaminated glutathione amidase</fullName>
        <ecNumber evidence="3">3.5.1.128</ecNumber>
    </submittedName>
</protein>
<accession>A0A9E7C2C8</accession>
<dbReference type="KEGG" id="sbae:DSM104329_04735"/>
<dbReference type="Proteomes" id="UP001162834">
    <property type="component" value="Chromosome"/>
</dbReference>
<dbReference type="EMBL" id="CP087164">
    <property type="protein sequence ID" value="UGS38311.1"/>
    <property type="molecule type" value="Genomic_DNA"/>
</dbReference>
<dbReference type="AlphaFoldDB" id="A0A9E7C2C8"/>
<evidence type="ECO:0000256" key="1">
    <source>
        <dbReference type="ARBA" id="ARBA00010613"/>
    </source>
</evidence>
<dbReference type="PROSITE" id="PS50263">
    <property type="entry name" value="CN_HYDROLASE"/>
    <property type="match status" value="1"/>
</dbReference>
<sequence length="286" mass="31371">MLNVAVVQLHPLENKAANIDRAEGFIRVAAAAGARLVALPEYFSCYGRAVSPVSVAAVYGEAAETIPGPTTERLQALAHELGIHIHGGSFFERRGDALYNTNVIVDPAGDVLGVYRKIHLFEARAPELTYREESAVTPGTEIVFTDLEVDGRSTTVGQTICYDIRFPELYRVLVAEYGSEILFVPAAFPRETGRDHWELLLRARAVENQAFVVAPAQWGEQADGSWLHGRSMIVDPWGTVMATVPDGEGVAIASLDLDRLATYRQNYPNLQNRQPDVYSSSSKEVV</sequence>
<name>A0A9E7C2C8_9ACTN</name>
<reference evidence="3" key="1">
    <citation type="journal article" date="2022" name="Int. J. Syst. Evol. Microbiol.">
        <title>Pseudomonas aegrilactucae sp. nov. and Pseudomonas morbosilactucae sp. nov., pathogens causing bacterial rot of lettuce in Japan.</title>
        <authorList>
            <person name="Sawada H."/>
            <person name="Fujikawa T."/>
            <person name="Satou M."/>
        </authorList>
    </citation>
    <scope>NUCLEOTIDE SEQUENCE</scope>
    <source>
        <strain evidence="3">0166_1</strain>
    </source>
</reference>
<evidence type="ECO:0000259" key="2">
    <source>
        <dbReference type="PROSITE" id="PS50263"/>
    </source>
</evidence>
<gene>
    <name evidence="3" type="primary">nit1_2</name>
    <name evidence="3" type="ORF">DSM104329_04735</name>
</gene>
<organism evidence="3 4">
    <name type="scientific">Capillimicrobium parvum</name>
    <dbReference type="NCBI Taxonomy" id="2884022"/>
    <lineage>
        <taxon>Bacteria</taxon>
        <taxon>Bacillati</taxon>
        <taxon>Actinomycetota</taxon>
        <taxon>Thermoleophilia</taxon>
        <taxon>Solirubrobacterales</taxon>
        <taxon>Capillimicrobiaceae</taxon>
        <taxon>Capillimicrobium</taxon>
    </lineage>
</organism>
<dbReference type="GO" id="GO:0110050">
    <property type="term" value="F:deaminated glutathione amidase activity"/>
    <property type="evidence" value="ECO:0007669"/>
    <property type="project" value="UniProtKB-EC"/>
</dbReference>
<keyword evidence="4" id="KW-1185">Reference proteome</keyword>